<keyword evidence="1" id="KW-0436">Ligase</keyword>
<reference evidence="6" key="2">
    <citation type="journal article" date="2014" name="ISME J.">
        <title>Microbial stratification in low pH oxic and suboxic macroscopic growths along an acid mine drainage.</title>
        <authorList>
            <person name="Mendez-Garcia C."/>
            <person name="Mesa V."/>
            <person name="Sprenger R.R."/>
            <person name="Richter M."/>
            <person name="Diez M.S."/>
            <person name="Solano J."/>
            <person name="Bargiela R."/>
            <person name="Golyshina O.V."/>
            <person name="Manteca A."/>
            <person name="Ramos J.L."/>
            <person name="Gallego J.R."/>
            <person name="Llorente I."/>
            <person name="Martins Dos Santos V.A."/>
            <person name="Jensen O.N."/>
            <person name="Pelaez A.I."/>
            <person name="Sanchez J."/>
            <person name="Ferrer M."/>
        </authorList>
    </citation>
    <scope>NUCLEOTIDE SEQUENCE</scope>
</reference>
<dbReference type="GO" id="GO:0006412">
    <property type="term" value="P:translation"/>
    <property type="evidence" value="ECO:0007669"/>
    <property type="project" value="UniProtKB-KW"/>
</dbReference>
<gene>
    <name evidence="6" type="ORF">B2A_00936</name>
</gene>
<dbReference type="GO" id="GO:0016740">
    <property type="term" value="F:transferase activity"/>
    <property type="evidence" value="ECO:0007669"/>
    <property type="project" value="UniProtKB-KW"/>
</dbReference>
<keyword evidence="2" id="KW-0547">Nucleotide-binding</keyword>
<dbReference type="AlphaFoldDB" id="T1BAI4"/>
<organism evidence="6">
    <name type="scientific">mine drainage metagenome</name>
    <dbReference type="NCBI Taxonomy" id="410659"/>
    <lineage>
        <taxon>unclassified sequences</taxon>
        <taxon>metagenomes</taxon>
        <taxon>ecological metagenomes</taxon>
    </lineage>
</organism>
<dbReference type="PANTHER" id="PTHR11895">
    <property type="entry name" value="TRANSAMIDASE"/>
    <property type="match status" value="1"/>
</dbReference>
<dbReference type="InterPro" id="IPR036928">
    <property type="entry name" value="AS_sf"/>
</dbReference>
<evidence type="ECO:0000259" key="5">
    <source>
        <dbReference type="Pfam" id="PF01425"/>
    </source>
</evidence>
<sequence>MVILISVKTFLEEVKSGSIDTEGFISKVKASSASIQEKYSPFITINGSFGTAKPANGALQYLPVSVKDCLCTEGLRTTAGSKILDTYIPTFDATVVSRVKSAGGMILGKTAQDEFGFGTFSTNCAYSIPKNPYDTERTCGGSSGGAGCITAAADFPHIAIAESTGGSITAPAAFTGTVGLTPTYGRVSRYGLIDYSNSMDKVGVISKEVYDSALMLSIMSGHDPLDSTSYDKKSDDFTKYADKSVKGIKVGIPAEYFNDINDGVKKQVEDALHRLEAQGAEIVELSLPYTKYAIAAYYIIAMGEASTNLAKYCGMRYGAQEKINGEFSEYFSKVRSKAFGEEAKRRIILGTYMRAAGFRDAYYMKALEVRSILIKEFKSAFKHVDAIATPSMPMLPPRFDEIGKLSPMEIYNMDKMTTAPNLCGFPTISMPVGNSKGLPVGMQLIADHFMEGRLISLGSSLEAM</sequence>
<evidence type="ECO:0000313" key="6">
    <source>
        <dbReference type="EMBL" id="EQD66907.1"/>
    </source>
</evidence>
<protein>
    <submittedName>
        <fullName evidence="6">Glutamyl-tRNA(Gln) amidotransferase subunit A</fullName>
    </submittedName>
</protein>
<keyword evidence="6" id="KW-0808">Transferase</keyword>
<dbReference type="GO" id="GO:0005739">
    <property type="term" value="C:mitochondrion"/>
    <property type="evidence" value="ECO:0007669"/>
    <property type="project" value="UniProtKB-ARBA"/>
</dbReference>
<dbReference type="Gene3D" id="3.90.1300.10">
    <property type="entry name" value="Amidase signature (AS) domain"/>
    <property type="match status" value="1"/>
</dbReference>
<comment type="caution">
    <text evidence="6">The sequence shown here is derived from an EMBL/GenBank/DDBJ whole genome shotgun (WGS) entry which is preliminary data.</text>
</comment>
<dbReference type="GO" id="GO:0030956">
    <property type="term" value="C:glutamyl-tRNA(Gln) amidotransferase complex"/>
    <property type="evidence" value="ECO:0007669"/>
    <property type="project" value="InterPro"/>
</dbReference>
<keyword evidence="3" id="KW-0067">ATP-binding</keyword>
<dbReference type="GO" id="GO:0005524">
    <property type="term" value="F:ATP binding"/>
    <property type="evidence" value="ECO:0007669"/>
    <property type="project" value="UniProtKB-KW"/>
</dbReference>
<dbReference type="InterPro" id="IPR000120">
    <property type="entry name" value="Amidase"/>
</dbReference>
<evidence type="ECO:0000256" key="2">
    <source>
        <dbReference type="ARBA" id="ARBA00022741"/>
    </source>
</evidence>
<evidence type="ECO:0000256" key="1">
    <source>
        <dbReference type="ARBA" id="ARBA00022598"/>
    </source>
</evidence>
<reference evidence="6" key="1">
    <citation type="submission" date="2013-08" db="EMBL/GenBank/DDBJ databases">
        <authorList>
            <person name="Mendez C."/>
            <person name="Richter M."/>
            <person name="Ferrer M."/>
            <person name="Sanchez J."/>
        </authorList>
    </citation>
    <scope>NUCLEOTIDE SEQUENCE</scope>
</reference>
<dbReference type="InterPro" id="IPR004412">
    <property type="entry name" value="GatA"/>
</dbReference>
<feature type="domain" description="Amidase" evidence="5">
    <location>
        <begin position="54"/>
        <end position="454"/>
    </location>
</feature>
<dbReference type="Pfam" id="PF01425">
    <property type="entry name" value="Amidase"/>
    <property type="match status" value="1"/>
</dbReference>
<dbReference type="GO" id="GO:0050567">
    <property type="term" value="F:glutaminyl-tRNA synthase (glutamine-hydrolyzing) activity"/>
    <property type="evidence" value="ECO:0007669"/>
    <property type="project" value="InterPro"/>
</dbReference>
<evidence type="ECO:0000256" key="3">
    <source>
        <dbReference type="ARBA" id="ARBA00022840"/>
    </source>
</evidence>
<dbReference type="EMBL" id="AUZZ01000713">
    <property type="protein sequence ID" value="EQD66907.1"/>
    <property type="molecule type" value="Genomic_DNA"/>
</dbReference>
<accession>T1BAI4</accession>
<dbReference type="PANTHER" id="PTHR11895:SF7">
    <property type="entry name" value="GLUTAMYL-TRNA(GLN) AMIDOTRANSFERASE SUBUNIT A, MITOCHONDRIAL"/>
    <property type="match status" value="1"/>
</dbReference>
<proteinExistence type="inferred from homology"/>
<name>T1BAI4_9ZZZZ</name>
<keyword evidence="4" id="KW-0648">Protein biosynthesis</keyword>
<dbReference type="InterPro" id="IPR023631">
    <property type="entry name" value="Amidase_dom"/>
</dbReference>
<evidence type="ECO:0000256" key="4">
    <source>
        <dbReference type="ARBA" id="ARBA00022917"/>
    </source>
</evidence>
<dbReference type="HAMAP" id="MF_00120">
    <property type="entry name" value="GatA"/>
    <property type="match status" value="1"/>
</dbReference>
<dbReference type="SUPFAM" id="SSF75304">
    <property type="entry name" value="Amidase signature (AS) enzymes"/>
    <property type="match status" value="1"/>
</dbReference>